<protein>
    <submittedName>
        <fullName evidence="2">Feruloyl-CoA synthase</fullName>
    </submittedName>
</protein>
<evidence type="ECO:0000259" key="1">
    <source>
        <dbReference type="Pfam" id="PF00501"/>
    </source>
</evidence>
<dbReference type="Proteomes" id="UP000235616">
    <property type="component" value="Unassembled WGS sequence"/>
</dbReference>
<dbReference type="PANTHER" id="PTHR24096">
    <property type="entry name" value="LONG-CHAIN-FATTY-ACID--COA LIGASE"/>
    <property type="match status" value="1"/>
</dbReference>
<comment type="caution">
    <text evidence="2">The sequence shown here is derived from an EMBL/GenBank/DDBJ whole genome shotgun (WGS) entry which is preliminary data.</text>
</comment>
<dbReference type="OrthoDB" id="9766486at2"/>
<dbReference type="InterPro" id="IPR000873">
    <property type="entry name" value="AMP-dep_synth/lig_dom"/>
</dbReference>
<reference evidence="2 3" key="1">
    <citation type="submission" date="2018-01" db="EMBL/GenBank/DDBJ databases">
        <title>Whole genome analyses suggest that Burkholderia sensu lato contains two further novel genera in the rhizoxinica-symbiotica group Mycetohabitans gen. nov., and Trinickia gen. nov.: implications for the evolution of diazotrophy and nodulation in the Burkholderiaceae.</title>
        <authorList>
            <person name="Estrada-de los Santos P."/>
            <person name="Palmer M."/>
            <person name="Chavez-Ramirez B."/>
            <person name="Beukes C."/>
            <person name="Steenkamp E.T."/>
            <person name="Hirsch A.M."/>
            <person name="Manyaka P."/>
            <person name="Maluk M."/>
            <person name="Lafos M."/>
            <person name="Crook M."/>
            <person name="Gross E."/>
            <person name="Simon M.F."/>
            <person name="Bueno dos Reis Junior F."/>
            <person name="Poole P.S."/>
            <person name="Venter S.N."/>
            <person name="James E.K."/>
        </authorList>
    </citation>
    <scope>NUCLEOTIDE SEQUENCE [LARGE SCALE GENOMIC DNA]</scope>
    <source>
        <strain evidence="2 3">GIMN1.004</strain>
    </source>
</reference>
<evidence type="ECO:0000313" key="2">
    <source>
        <dbReference type="EMBL" id="PMS16913.1"/>
    </source>
</evidence>
<evidence type="ECO:0000313" key="3">
    <source>
        <dbReference type="Proteomes" id="UP000235616"/>
    </source>
</evidence>
<dbReference type="RefSeq" id="WP_102647652.1">
    <property type="nucleotide sequence ID" value="NZ_PNYA01000022.1"/>
</dbReference>
<dbReference type="Pfam" id="PF00501">
    <property type="entry name" value="AMP-binding"/>
    <property type="match status" value="1"/>
</dbReference>
<dbReference type="GO" id="GO:0016405">
    <property type="term" value="F:CoA-ligase activity"/>
    <property type="evidence" value="ECO:0007669"/>
    <property type="project" value="TreeGrafter"/>
</dbReference>
<gene>
    <name evidence="2" type="ORF">C0Z18_22065</name>
</gene>
<dbReference type="Pfam" id="PF23562">
    <property type="entry name" value="AMP-binding_C_3"/>
    <property type="match status" value="1"/>
</dbReference>
<name>A0A2N7VID8_9BURK</name>
<dbReference type="EMBL" id="PNYA01000022">
    <property type="protein sequence ID" value="PMS16913.1"/>
    <property type="molecule type" value="Genomic_DNA"/>
</dbReference>
<organism evidence="2 3">
    <name type="scientific">Trinickia dabaoshanensis</name>
    <dbReference type="NCBI Taxonomy" id="564714"/>
    <lineage>
        <taxon>Bacteria</taxon>
        <taxon>Pseudomonadati</taxon>
        <taxon>Pseudomonadota</taxon>
        <taxon>Betaproteobacteria</taxon>
        <taxon>Burkholderiales</taxon>
        <taxon>Burkholderiaceae</taxon>
        <taxon>Trinickia</taxon>
    </lineage>
</organism>
<sequence>MAAHPYRRVQFGVGPLEVTEGRDGIVRVRSTTQLAGYPERVIDRLFEHAEAVPERTFIARRGGADGQWQHLTYAQAARAARSIGEALLARGLGSERPVAILSGNSIEHALVALGCLCAGVPYAPISPAYSLLDKSFGKLRHIVSLITPGLVFADDGARFAAAIAEAVPTDIEIAVAESAPAGRECTTLAALLDTRPTSAIDRAREATNGDTIVKFLFTSGSTKMPKGVINTNRMWSSNLAMETAVWPFLAEAPPVFLDWLPWHHTFGGNQNFGLTLFHGGTLYIDDGKPTADGIATTLANLREISPTVYFNVPKGWEEIARALEADAALRERFYARLRMQFYAGAALEQPVWDRLHASAIAHCGERIVMNTGLGMTETAPSALMIAETEVSAGQIGVPLPGIELKLVPIGEGVGRKLEVRYRGANVTPGYWRAPEQTQEAFDEEGFFRSGDAVRWLDPENPNRGFVFDGRVAEDFKLNTGTWVSVGPLRQRVIAVGSPYVADVVVTGHDRDEVGVMIVPNLAACRSLAQLPHGTVADLFADARVIEVFQQMLEKLYAEGTGSANRVARAALLDPPPSLATGEITDKGSINQRAVLSQRAAVVDALYRGDPVMRIWLPRR</sequence>
<accession>A0A2N7VID8</accession>
<keyword evidence="3" id="KW-1185">Reference proteome</keyword>
<dbReference type="SUPFAM" id="SSF56801">
    <property type="entry name" value="Acetyl-CoA synthetase-like"/>
    <property type="match status" value="1"/>
</dbReference>
<dbReference type="Gene3D" id="3.40.50.12780">
    <property type="entry name" value="N-terminal domain of ligase-like"/>
    <property type="match status" value="1"/>
</dbReference>
<dbReference type="PANTHER" id="PTHR24096:SF420">
    <property type="entry name" value="LONG-CHAIN-FATTY-ACID--COA LIGASE-RELATED"/>
    <property type="match status" value="1"/>
</dbReference>
<dbReference type="AlphaFoldDB" id="A0A2N7VID8"/>
<feature type="domain" description="AMP-dependent synthetase/ligase" evidence="1">
    <location>
        <begin position="46"/>
        <end position="431"/>
    </location>
</feature>
<proteinExistence type="predicted"/>
<dbReference type="InterPro" id="IPR042099">
    <property type="entry name" value="ANL_N_sf"/>
</dbReference>